<name>A0A7S5FQ84_9CAUD</name>
<reference evidence="1 2" key="1">
    <citation type="submission" date="2019-10" db="EMBL/GenBank/DDBJ databases">
        <title>Isolation and characterisation of a new family of globally distributed lytic roseophage, the Naomivirus.</title>
        <authorList>
            <person name="Rihtman B."/>
            <person name="Puxty R.J."/>
            <person name="Hapeshi A."/>
            <person name="Zhan Y."/>
            <person name="Michinevski S."/>
            <person name="Waterfield N.R."/>
            <person name="Chen F."/>
            <person name="Millard A.D."/>
            <person name="Scanlan D.J."/>
            <person name="Chen Y."/>
        </authorList>
    </citation>
    <scope>NUCLEOTIDE SEQUENCE [LARGE SCALE GENOMIC DNA]</scope>
</reference>
<evidence type="ECO:0000313" key="2">
    <source>
        <dbReference type="Proteomes" id="UP000594402"/>
    </source>
</evidence>
<dbReference type="EMBL" id="MN602266">
    <property type="protein sequence ID" value="QGH74573.1"/>
    <property type="molecule type" value="Genomic_DNA"/>
</dbReference>
<dbReference type="Proteomes" id="UP000594402">
    <property type="component" value="Segment"/>
</dbReference>
<proteinExistence type="predicted"/>
<keyword evidence="2" id="KW-1185">Reference proteome</keyword>
<accession>A0A7S5FQ84</accession>
<evidence type="ECO:0000313" key="1">
    <source>
        <dbReference type="EMBL" id="QGH74573.1"/>
    </source>
</evidence>
<sequence>MKGNLVAAMGGGGFFMMINGKVHFVDPLRGRFGPTRLPYKNLHEVIACKKGCGIKKPIYDTSPYYHFLNHILQSREES</sequence>
<gene>
    <name evidence="1" type="ORF">DSS3VP1_00004</name>
</gene>
<organism evidence="1 2">
    <name type="scientific">Bacteriophage DSS3_VP1</name>
    <dbReference type="NCBI Taxonomy" id="2664196"/>
    <lineage>
        <taxon>Viruses</taxon>
        <taxon>Duplodnaviria</taxon>
        <taxon>Heunggongvirae</taxon>
        <taxon>Uroviricota</taxon>
        <taxon>Caudoviricetes</taxon>
        <taxon>Naomviridae</taxon>
        <taxon>Noahvirus</taxon>
        <taxon>Noahvirus arc</taxon>
    </lineage>
</organism>
<protein>
    <submittedName>
        <fullName evidence="1">Uncharacterized protein</fullName>
    </submittedName>
</protein>